<evidence type="ECO:0000259" key="4">
    <source>
        <dbReference type="Pfam" id="PF14364"/>
    </source>
</evidence>
<evidence type="ECO:0000256" key="3">
    <source>
        <dbReference type="SAM" id="SignalP"/>
    </source>
</evidence>
<dbReference type="InterPro" id="IPR025520">
    <property type="entry name" value="DUF4408"/>
</dbReference>
<feature type="domain" description="DUF4408" evidence="4">
    <location>
        <begin position="39"/>
        <end position="71"/>
    </location>
</feature>
<dbReference type="OrthoDB" id="1933168at2759"/>
<feature type="region of interest" description="Disordered" evidence="1">
    <location>
        <begin position="234"/>
        <end position="255"/>
    </location>
</feature>
<feature type="region of interest" description="Disordered" evidence="1">
    <location>
        <begin position="74"/>
        <end position="93"/>
    </location>
</feature>
<evidence type="ECO:0000256" key="1">
    <source>
        <dbReference type="SAM" id="MobiDB-lite"/>
    </source>
</evidence>
<organism evidence="5 6">
    <name type="scientific">Malus domestica</name>
    <name type="common">Apple</name>
    <name type="synonym">Pyrus malus</name>
    <dbReference type="NCBI Taxonomy" id="3750"/>
    <lineage>
        <taxon>Eukaryota</taxon>
        <taxon>Viridiplantae</taxon>
        <taxon>Streptophyta</taxon>
        <taxon>Embryophyta</taxon>
        <taxon>Tracheophyta</taxon>
        <taxon>Spermatophyta</taxon>
        <taxon>Magnoliopsida</taxon>
        <taxon>eudicotyledons</taxon>
        <taxon>Gunneridae</taxon>
        <taxon>Pentapetalae</taxon>
        <taxon>rosids</taxon>
        <taxon>fabids</taxon>
        <taxon>Rosales</taxon>
        <taxon>Rosaceae</taxon>
        <taxon>Amygdaloideae</taxon>
        <taxon>Maleae</taxon>
        <taxon>Malus</taxon>
    </lineage>
</organism>
<sequence length="381" mass="42953">MSWLASLKIVLISSGVVALALAMKLSVPMATEFVASHLPVMCSYFRSLFRPPYLYVLINCIIITIAASSRFNGHGRSPQPKLQPESEASVSDPPAVYESMYRESEVVHELKYAVVIKPESEAIYEPRYREPEVVHELTSESEVVSEQRYREPEVVHELTSESEVVSEPRYREPEVVYELTSAVVINGYVEEAEPEAAEIKDDRKYEDKLVILPPKSMLESDEIALPVEKPPVSARFSHRKPARSIPEGGRPLRVAKPKRNDTLENTWKAITEGRSMPLSRHTKKTETLPNHGRQLKVDLTSAVDTSVMVKAETFKEPTNQSLTTVATGDGSGGRLRKEPSLSQDELNRQVEAFINKFNDEMRMQRQQSLDQYKKMVNGGSH</sequence>
<keyword evidence="2" id="KW-0472">Membrane</keyword>
<evidence type="ECO:0000256" key="2">
    <source>
        <dbReference type="SAM" id="Phobius"/>
    </source>
</evidence>
<dbReference type="PANTHER" id="PTHR33098">
    <property type="entry name" value="COTTON FIBER (DUF761)"/>
    <property type="match status" value="1"/>
</dbReference>
<reference evidence="5 6" key="1">
    <citation type="submission" date="2018-10" db="EMBL/GenBank/DDBJ databases">
        <title>A high-quality apple genome assembly.</title>
        <authorList>
            <person name="Hu J."/>
        </authorList>
    </citation>
    <scope>NUCLEOTIDE SEQUENCE [LARGE SCALE GENOMIC DNA]</scope>
    <source>
        <strain evidence="6">cv. HFTH1</strain>
        <tissue evidence="5">Young leaf</tissue>
    </source>
</reference>
<proteinExistence type="predicted"/>
<dbReference type="EMBL" id="RDQH01000331">
    <property type="protein sequence ID" value="RXH99265.1"/>
    <property type="molecule type" value="Genomic_DNA"/>
</dbReference>
<keyword evidence="2" id="KW-0812">Transmembrane</keyword>
<feature type="chain" id="PRO_5019857167" description="DUF4408 domain-containing protein" evidence="3">
    <location>
        <begin position="23"/>
        <end position="381"/>
    </location>
</feature>
<dbReference type="SMR" id="A0A498JVQ2"/>
<feature type="transmembrane region" description="Helical" evidence="2">
    <location>
        <begin position="53"/>
        <end position="71"/>
    </location>
</feature>
<keyword evidence="6" id="KW-1185">Reference proteome</keyword>
<dbReference type="PANTHER" id="PTHR33098:SF109">
    <property type="entry name" value="OS07G0563400 PROTEIN"/>
    <property type="match status" value="1"/>
</dbReference>
<feature type="region of interest" description="Disordered" evidence="1">
    <location>
        <begin position="320"/>
        <end position="342"/>
    </location>
</feature>
<name>A0A498JVQ2_MALDO</name>
<evidence type="ECO:0000313" key="6">
    <source>
        <dbReference type="Proteomes" id="UP000290289"/>
    </source>
</evidence>
<keyword evidence="2" id="KW-1133">Transmembrane helix</keyword>
<feature type="signal peptide" evidence="3">
    <location>
        <begin position="1"/>
        <end position="22"/>
    </location>
</feature>
<dbReference type="AlphaFoldDB" id="A0A498JVQ2"/>
<dbReference type="Pfam" id="PF14364">
    <property type="entry name" value="DUF4408"/>
    <property type="match status" value="1"/>
</dbReference>
<dbReference type="STRING" id="3750.A0A498JVQ2"/>
<dbReference type="InterPro" id="IPR008480">
    <property type="entry name" value="DUF761_pln"/>
</dbReference>
<dbReference type="Proteomes" id="UP000290289">
    <property type="component" value="Chromosome 5"/>
</dbReference>
<dbReference type="Pfam" id="PF05553">
    <property type="entry name" value="DUF761"/>
    <property type="match status" value="1"/>
</dbReference>
<protein>
    <recommendedName>
        <fullName evidence="4">DUF4408 domain-containing protein</fullName>
    </recommendedName>
</protein>
<comment type="caution">
    <text evidence="5">The sequence shown here is derived from an EMBL/GenBank/DDBJ whole genome shotgun (WGS) entry which is preliminary data.</text>
</comment>
<keyword evidence="3" id="KW-0732">Signal</keyword>
<gene>
    <name evidence="5" type="ORF">DVH24_011590</name>
</gene>
<evidence type="ECO:0000313" key="5">
    <source>
        <dbReference type="EMBL" id="RXH99265.1"/>
    </source>
</evidence>
<accession>A0A498JVQ2</accession>